<evidence type="ECO:0000256" key="4">
    <source>
        <dbReference type="ARBA" id="ARBA00022786"/>
    </source>
</evidence>
<evidence type="ECO:0000256" key="8">
    <source>
        <dbReference type="RuleBase" id="RU361215"/>
    </source>
</evidence>
<evidence type="ECO:0000256" key="5">
    <source>
        <dbReference type="ARBA" id="ARBA00022801"/>
    </source>
</evidence>
<keyword evidence="4 8" id="KW-0833">Ubl conjugation pathway</keyword>
<dbReference type="STRING" id="3818.A0A445CT38"/>
<organism evidence="10 11">
    <name type="scientific">Arachis hypogaea</name>
    <name type="common">Peanut</name>
    <dbReference type="NCBI Taxonomy" id="3818"/>
    <lineage>
        <taxon>Eukaryota</taxon>
        <taxon>Viridiplantae</taxon>
        <taxon>Streptophyta</taxon>
        <taxon>Embryophyta</taxon>
        <taxon>Tracheophyta</taxon>
        <taxon>Spermatophyta</taxon>
        <taxon>Magnoliopsida</taxon>
        <taxon>eudicotyledons</taxon>
        <taxon>Gunneridae</taxon>
        <taxon>Pentapetalae</taxon>
        <taxon>rosids</taxon>
        <taxon>fabids</taxon>
        <taxon>Fabales</taxon>
        <taxon>Fabaceae</taxon>
        <taxon>Papilionoideae</taxon>
        <taxon>50 kb inversion clade</taxon>
        <taxon>dalbergioids sensu lato</taxon>
        <taxon>Dalbergieae</taxon>
        <taxon>Pterocarpus clade</taxon>
        <taxon>Arachis</taxon>
    </lineage>
</organism>
<gene>
    <name evidence="10" type="ORF">Ahy_A06g029347</name>
</gene>
<dbReference type="InterPro" id="IPR038765">
    <property type="entry name" value="Papain-like_cys_pep_sf"/>
</dbReference>
<dbReference type="EC" id="3.4.19.12" evidence="8"/>
<proteinExistence type="inferred from homology"/>
<keyword evidence="5 8" id="KW-0378">Hydrolase</keyword>
<reference evidence="10 11" key="1">
    <citation type="submission" date="2019-01" db="EMBL/GenBank/DDBJ databases">
        <title>Sequencing of cultivated peanut Arachis hypogaea provides insights into genome evolution and oil improvement.</title>
        <authorList>
            <person name="Chen X."/>
        </authorList>
    </citation>
    <scope>NUCLEOTIDE SEQUENCE [LARGE SCALE GENOMIC DNA]</scope>
    <source>
        <strain evidence="11">cv. Fuhuasheng</strain>
        <tissue evidence="10">Leaves</tissue>
    </source>
</reference>
<dbReference type="PANTHER" id="PTHR10589:SF17">
    <property type="entry name" value="UBIQUITIN CARBOXYL-TERMINAL HYDROLASE"/>
    <property type="match status" value="1"/>
</dbReference>
<dbReference type="SUPFAM" id="SSF54001">
    <property type="entry name" value="Cysteine proteinases"/>
    <property type="match status" value="1"/>
</dbReference>
<keyword evidence="11" id="KW-1185">Reference proteome</keyword>
<evidence type="ECO:0000256" key="6">
    <source>
        <dbReference type="ARBA" id="ARBA00022807"/>
    </source>
</evidence>
<dbReference type="GO" id="GO:0004843">
    <property type="term" value="F:cysteine-type deubiquitinase activity"/>
    <property type="evidence" value="ECO:0007669"/>
    <property type="project" value="UniProtKB-EC"/>
</dbReference>
<keyword evidence="6 8" id="KW-0788">Thiol protease</keyword>
<dbReference type="PRINTS" id="PR00707">
    <property type="entry name" value="UBCTHYDRLASE"/>
</dbReference>
<evidence type="ECO:0000256" key="2">
    <source>
        <dbReference type="ARBA" id="ARBA00009326"/>
    </source>
</evidence>
<dbReference type="GO" id="GO:0016579">
    <property type="term" value="P:protein deubiquitination"/>
    <property type="evidence" value="ECO:0007669"/>
    <property type="project" value="TreeGrafter"/>
</dbReference>
<comment type="similarity">
    <text evidence="2 7 8">Belongs to the peptidase C12 family.</text>
</comment>
<feature type="domain" description="UCH catalytic" evidence="9">
    <location>
        <begin position="1"/>
        <end position="105"/>
    </location>
</feature>
<evidence type="ECO:0000313" key="10">
    <source>
        <dbReference type="EMBL" id="RYR54082.1"/>
    </source>
</evidence>
<dbReference type="Gene3D" id="3.40.532.10">
    <property type="entry name" value="Peptidase C12, ubiquitin carboxyl-terminal hydrolase"/>
    <property type="match status" value="1"/>
</dbReference>
<dbReference type="GO" id="GO:0006511">
    <property type="term" value="P:ubiquitin-dependent protein catabolic process"/>
    <property type="evidence" value="ECO:0007669"/>
    <property type="project" value="UniProtKB-UniRule"/>
</dbReference>
<dbReference type="AlphaFoldDB" id="A0A445CT38"/>
<protein>
    <recommendedName>
        <fullName evidence="8">Ubiquitin carboxyl-terminal hydrolase</fullName>
        <ecNumber evidence="8">3.4.19.12</ecNumber>
    </recommendedName>
</protein>
<evidence type="ECO:0000313" key="11">
    <source>
        <dbReference type="Proteomes" id="UP000289738"/>
    </source>
</evidence>
<evidence type="ECO:0000256" key="3">
    <source>
        <dbReference type="ARBA" id="ARBA00022670"/>
    </source>
</evidence>
<sequence length="105" mass="11621">MNFSSYGLGLPPDEAESCDVYGLDDDLLQMVPSPVLSVLFLYPLTSKTEEERLQQENEKRENSNKVYFMKQTVDNACGTIGLLHALGNITSEIMLGKLTSFTVVA</sequence>
<evidence type="ECO:0000259" key="9">
    <source>
        <dbReference type="PROSITE" id="PS52048"/>
    </source>
</evidence>
<accession>A0A445CT38</accession>
<dbReference type="GO" id="GO:0005737">
    <property type="term" value="C:cytoplasm"/>
    <property type="evidence" value="ECO:0007669"/>
    <property type="project" value="TreeGrafter"/>
</dbReference>
<evidence type="ECO:0000256" key="1">
    <source>
        <dbReference type="ARBA" id="ARBA00000707"/>
    </source>
</evidence>
<evidence type="ECO:0000256" key="7">
    <source>
        <dbReference type="PROSITE-ProRule" id="PRU01393"/>
    </source>
</evidence>
<keyword evidence="3 8" id="KW-0645">Protease</keyword>
<dbReference type="InterPro" id="IPR036959">
    <property type="entry name" value="Peptidase_C12_UCH_sf"/>
</dbReference>
<dbReference type="InterPro" id="IPR001578">
    <property type="entry name" value="Peptidase_C12_UCH"/>
</dbReference>
<comment type="caution">
    <text evidence="10">The sequence shown here is derived from an EMBL/GenBank/DDBJ whole genome shotgun (WGS) entry which is preliminary data.</text>
</comment>
<dbReference type="Pfam" id="PF01088">
    <property type="entry name" value="Peptidase_C12"/>
    <property type="match status" value="1"/>
</dbReference>
<dbReference type="EMBL" id="SDMP01000006">
    <property type="protein sequence ID" value="RYR54082.1"/>
    <property type="molecule type" value="Genomic_DNA"/>
</dbReference>
<name>A0A445CT38_ARAHY</name>
<comment type="catalytic activity">
    <reaction evidence="1 8">
        <text>Thiol-dependent hydrolysis of ester, thioester, amide, peptide and isopeptide bonds formed by the C-terminal Gly of ubiquitin (a 76-residue protein attached to proteins as an intracellular targeting signal).</text>
        <dbReference type="EC" id="3.4.19.12"/>
    </reaction>
</comment>
<comment type="caution">
    <text evidence="7">Lacks conserved residue(s) required for the propagation of feature annotation.</text>
</comment>
<dbReference type="PROSITE" id="PS52048">
    <property type="entry name" value="UCH_DOMAIN"/>
    <property type="match status" value="1"/>
</dbReference>
<dbReference type="Proteomes" id="UP000289738">
    <property type="component" value="Chromosome A06"/>
</dbReference>
<dbReference type="PANTHER" id="PTHR10589">
    <property type="entry name" value="UBIQUITIN CARBOXYL-TERMINAL HYDROLASE"/>
    <property type="match status" value="1"/>
</dbReference>